<protein>
    <submittedName>
        <fullName evidence="1">Uncharacterized protein</fullName>
    </submittedName>
</protein>
<name>A0A812V5Z5_SYMPI</name>
<dbReference type="OrthoDB" id="445929at2759"/>
<organism evidence="1 2">
    <name type="scientific">Symbiodinium pilosum</name>
    <name type="common">Dinoflagellate</name>
    <dbReference type="NCBI Taxonomy" id="2952"/>
    <lineage>
        <taxon>Eukaryota</taxon>
        <taxon>Sar</taxon>
        <taxon>Alveolata</taxon>
        <taxon>Dinophyceae</taxon>
        <taxon>Suessiales</taxon>
        <taxon>Symbiodiniaceae</taxon>
        <taxon>Symbiodinium</taxon>
    </lineage>
</organism>
<sequence length="223" mass="24473">VGLGTRRNIPLCGAVVSTCIVTTPERVSADVSAQEAFKQSDEYKVQRAVAKFMEPFVTKMPKRKVIHRKVMDTIANRVKTWDEHATIVSGRFQTGKTAAVEEVLRGARGIFKHTVEDENWKKELYDSLQVDGPGMFETVIVRVKAELAKLADPITKTPIILFEVPRMDTISSTTKDLSTEGGKAAHVIISASSAAAALAFDAGSANRQKDIWIDDLTAEEAKK</sequence>
<keyword evidence="2" id="KW-1185">Reference proteome</keyword>
<dbReference type="AlphaFoldDB" id="A0A812V5Z5"/>
<comment type="caution">
    <text evidence="1">The sequence shown here is derived from an EMBL/GenBank/DDBJ whole genome shotgun (WGS) entry which is preliminary data.</text>
</comment>
<evidence type="ECO:0000313" key="2">
    <source>
        <dbReference type="Proteomes" id="UP000649617"/>
    </source>
</evidence>
<gene>
    <name evidence="1" type="ORF">SPIL2461_LOCUS15937</name>
</gene>
<dbReference type="EMBL" id="CAJNIZ010040189">
    <property type="protein sequence ID" value="CAE7600346.1"/>
    <property type="molecule type" value="Genomic_DNA"/>
</dbReference>
<proteinExistence type="predicted"/>
<evidence type="ECO:0000313" key="1">
    <source>
        <dbReference type="EMBL" id="CAE7600346.1"/>
    </source>
</evidence>
<dbReference type="Proteomes" id="UP000649617">
    <property type="component" value="Unassembled WGS sequence"/>
</dbReference>
<reference evidence="1" key="1">
    <citation type="submission" date="2021-02" db="EMBL/GenBank/DDBJ databases">
        <authorList>
            <person name="Dougan E. K."/>
            <person name="Rhodes N."/>
            <person name="Thang M."/>
            <person name="Chan C."/>
        </authorList>
    </citation>
    <scope>NUCLEOTIDE SEQUENCE</scope>
</reference>
<feature type="non-terminal residue" evidence="1">
    <location>
        <position position="1"/>
    </location>
</feature>
<feature type="non-terminal residue" evidence="1">
    <location>
        <position position="223"/>
    </location>
</feature>
<accession>A0A812V5Z5</accession>